<organism evidence="2 3">
    <name type="scientific">Fusarium phyllophilum</name>
    <dbReference type="NCBI Taxonomy" id="47803"/>
    <lineage>
        <taxon>Eukaryota</taxon>
        <taxon>Fungi</taxon>
        <taxon>Dikarya</taxon>
        <taxon>Ascomycota</taxon>
        <taxon>Pezizomycotina</taxon>
        <taxon>Sordariomycetes</taxon>
        <taxon>Hypocreomycetidae</taxon>
        <taxon>Hypocreales</taxon>
        <taxon>Nectriaceae</taxon>
        <taxon>Fusarium</taxon>
        <taxon>Fusarium fujikuroi species complex</taxon>
    </lineage>
</organism>
<proteinExistence type="predicted"/>
<dbReference type="Pfam" id="PF20150">
    <property type="entry name" value="2EXR"/>
    <property type="match status" value="1"/>
</dbReference>
<protein>
    <recommendedName>
        <fullName evidence="1">2EXR domain-containing protein</fullName>
    </recommendedName>
</protein>
<keyword evidence="3" id="KW-1185">Reference proteome</keyword>
<dbReference type="AlphaFoldDB" id="A0A8H5JTL1"/>
<gene>
    <name evidence="2" type="ORF">FPHYL_6135</name>
</gene>
<name>A0A8H5JTL1_9HYPO</name>
<dbReference type="OrthoDB" id="3469466at2759"/>
<dbReference type="InterPro" id="IPR045518">
    <property type="entry name" value="2EXR"/>
</dbReference>
<evidence type="ECO:0000313" key="3">
    <source>
        <dbReference type="Proteomes" id="UP000582016"/>
    </source>
</evidence>
<comment type="caution">
    <text evidence="2">The sequence shown here is derived from an EMBL/GenBank/DDBJ whole genome shotgun (WGS) entry which is preliminary data.</text>
</comment>
<evidence type="ECO:0000259" key="1">
    <source>
        <dbReference type="Pfam" id="PF20150"/>
    </source>
</evidence>
<evidence type="ECO:0000313" key="2">
    <source>
        <dbReference type="EMBL" id="KAF5561539.1"/>
    </source>
</evidence>
<dbReference type="EMBL" id="JAAOAQ010000209">
    <property type="protein sequence ID" value="KAF5561539.1"/>
    <property type="molecule type" value="Genomic_DNA"/>
</dbReference>
<dbReference type="Proteomes" id="UP000582016">
    <property type="component" value="Unassembled WGS sequence"/>
</dbReference>
<reference evidence="2 3" key="1">
    <citation type="submission" date="2020-05" db="EMBL/GenBank/DDBJ databases">
        <title>Identification and distribution of gene clusters putatively required for synthesis of sphingolipid metabolism inhibitors in phylogenetically diverse species of the filamentous fungus Fusarium.</title>
        <authorList>
            <person name="Kim H.-S."/>
            <person name="Busman M."/>
            <person name="Brown D.W."/>
            <person name="Divon H."/>
            <person name="Uhlig S."/>
            <person name="Proctor R.H."/>
        </authorList>
    </citation>
    <scope>NUCLEOTIDE SEQUENCE [LARGE SCALE GENOMIC DNA]</scope>
    <source>
        <strain evidence="2 3">NRRL 13617</strain>
    </source>
</reference>
<feature type="domain" description="2EXR" evidence="1">
    <location>
        <begin position="31"/>
        <end position="121"/>
    </location>
</feature>
<accession>A0A8H5JTL1</accession>
<sequence length="441" mass="50642">MEDSKQSPQVKPSGELPSILNPKFPNSNAIFHLFPKLSTELREMIWEQSLTCERYIKVQLCTINKSTGRRCRMSGKVRRLTGPYQTLLHYAPKRSALFSTSVESRASAQRFYRVVLPCLYVRKSPSTIDSLDISEQNVEHNPQISALSYVPPSPHTPYTKDQVLMPGTFSLNPELDTFEIDGWPLLANFASDIWNHDPRRAGLCHIAFPCDLLSSTLEFCRLPQYAISEEQLRQVLTRLRSVTFIHYTVVDRIFLANTEAHKYPANRQPLLQYGCSLPVAGARGNFSRQQDPRLIGHEVLKSIYFDLPSILALTNPHQRWTEMVEKLRVTTSCVYKIAYTTERFKSRISCESEAVAFLKHESEGWSKQLDKWEESLQEHGRRRHQKTAEHFRGAVETAIGFWTFPIESCGQFSQVHNPSEHRLGCFYDLSAARPELCLFDL</sequence>